<evidence type="ECO:0000313" key="2">
    <source>
        <dbReference type="Proteomes" id="UP000267017"/>
    </source>
</evidence>
<dbReference type="AlphaFoldDB" id="A0A3P3T9Z4"/>
<evidence type="ECO:0008006" key="3">
    <source>
        <dbReference type="Google" id="ProtNLM"/>
    </source>
</evidence>
<evidence type="ECO:0000313" key="1">
    <source>
        <dbReference type="EMBL" id="RRJ54856.1"/>
    </source>
</evidence>
<keyword evidence="2" id="KW-1185">Reference proteome</keyword>
<dbReference type="EMBL" id="RRCN01000002">
    <property type="protein sequence ID" value="RRJ54856.1"/>
    <property type="molecule type" value="Genomic_DNA"/>
</dbReference>
<dbReference type="RefSeq" id="WP_128635940.1">
    <property type="nucleotide sequence ID" value="NZ_RRCN01000002.1"/>
</dbReference>
<proteinExistence type="predicted"/>
<name>A0A3P3T9Z4_9BACL</name>
<comment type="caution">
    <text evidence="1">The sequence shown here is derived from an EMBL/GenBank/DDBJ whole genome shotgun (WGS) entry which is preliminary data.</text>
</comment>
<dbReference type="OrthoDB" id="982626at2"/>
<protein>
    <recommendedName>
        <fullName evidence="3">GxxExxY protein</fullName>
    </recommendedName>
</protein>
<accession>A0A3P3T9Z4</accession>
<dbReference type="Proteomes" id="UP000267017">
    <property type="component" value="Unassembled WGS sequence"/>
</dbReference>
<sequence>MIETPSNEKLFEYMCILGEKLQLQRFSVAQEKQTQYEVEQFMLHANVAFEREKRLSAQDIPDFYIPSKYGCIVLEVKNRYSKRAIYRQLERYAVHENVKGLILLTGTSMHLPGIINDKPAIVVSLGAGWL</sequence>
<reference evidence="1 2" key="1">
    <citation type="submission" date="2018-11" db="EMBL/GenBank/DDBJ databases">
        <title>Genome sequencing of Paenibacillus sp. KCOM 3021 (= ChDC PVNT-B20).</title>
        <authorList>
            <person name="Kook J.-K."/>
            <person name="Park S.-N."/>
            <person name="Lim Y.K."/>
        </authorList>
    </citation>
    <scope>NUCLEOTIDE SEQUENCE [LARGE SCALE GENOMIC DNA]</scope>
    <source>
        <strain evidence="1 2">KCOM 3021</strain>
    </source>
</reference>
<gene>
    <name evidence="1" type="ORF">EHV15_35370</name>
</gene>
<organism evidence="1 2">
    <name type="scientific">Paenibacillus oralis</name>
    <dbReference type="NCBI Taxonomy" id="2490856"/>
    <lineage>
        <taxon>Bacteria</taxon>
        <taxon>Bacillati</taxon>
        <taxon>Bacillota</taxon>
        <taxon>Bacilli</taxon>
        <taxon>Bacillales</taxon>
        <taxon>Paenibacillaceae</taxon>
        <taxon>Paenibacillus</taxon>
    </lineage>
</organism>